<sequence>MRAMGCQFFCRGRSRFYCGFCWLLLLQISLQSKGATFAPVSPSASLSAQFVGGKRHNSPRTCRHRMAAEGFFKGEGYPSLQPSTLVANQGEGYAAAAKTDWGRAAWGFAGWSSFQIAYVVATARLADFSIAPLIMAAVCCGVLRSAAGRDRLNGGTFRTLGLAVLSASTLFLLKNVMDLSVLVRLLGERPVPLETEGFLLAQAPLAAIAWYGCRAGYGMLQQYGLPKFKLDVRAQKGRKWLLTLLAVGYAATAVHQVVWGSACLFVGPFTLGALRCFIVAACAHVCQTAAVAGPKRLSSETYRTLNLALILDGLTRIAILIATADKPPALLARVLVLPAVELFGALGGWLIGKSYKPSEK</sequence>
<keyword evidence="1" id="KW-0472">Membrane</keyword>
<keyword evidence="1" id="KW-1133">Transmembrane helix</keyword>
<dbReference type="GO" id="GO:0051213">
    <property type="term" value="F:dioxygenase activity"/>
    <property type="evidence" value="ECO:0007669"/>
    <property type="project" value="UniProtKB-KW"/>
</dbReference>
<feature type="transmembrane region" description="Helical" evidence="1">
    <location>
        <begin position="330"/>
        <end position="351"/>
    </location>
</feature>
<keyword evidence="4" id="KW-1185">Reference proteome</keyword>
<dbReference type="Proteomes" id="UP001642464">
    <property type="component" value="Unassembled WGS sequence"/>
</dbReference>
<comment type="caution">
    <text evidence="3">The sequence shown here is derived from an EMBL/GenBank/DDBJ whole genome shotgun (WGS) entry which is preliminary data.</text>
</comment>
<dbReference type="EMBL" id="CAXAMM010005592">
    <property type="protein sequence ID" value="CAK9007879.1"/>
    <property type="molecule type" value="Genomic_DNA"/>
</dbReference>
<feature type="transmembrane region" description="Helical" evidence="1">
    <location>
        <begin position="197"/>
        <end position="220"/>
    </location>
</feature>
<evidence type="ECO:0000256" key="1">
    <source>
        <dbReference type="SAM" id="Phobius"/>
    </source>
</evidence>
<evidence type="ECO:0000313" key="3">
    <source>
        <dbReference type="EMBL" id="CAK9007879.1"/>
    </source>
</evidence>
<evidence type="ECO:0000313" key="4">
    <source>
        <dbReference type="Proteomes" id="UP001642464"/>
    </source>
</evidence>
<feature type="signal peptide" evidence="2">
    <location>
        <begin position="1"/>
        <end position="34"/>
    </location>
</feature>
<keyword evidence="1" id="KW-0812">Transmembrane</keyword>
<feature type="transmembrane region" description="Helical" evidence="1">
    <location>
        <begin position="240"/>
        <end position="259"/>
    </location>
</feature>
<keyword evidence="3" id="KW-0223">Dioxygenase</keyword>
<proteinExistence type="predicted"/>
<feature type="chain" id="PRO_5046373994" evidence="2">
    <location>
        <begin position="35"/>
        <end position="360"/>
    </location>
</feature>
<feature type="transmembrane region" description="Helical" evidence="1">
    <location>
        <begin position="271"/>
        <end position="292"/>
    </location>
</feature>
<keyword evidence="3" id="KW-0560">Oxidoreductase</keyword>
<feature type="transmembrane region" description="Helical" evidence="1">
    <location>
        <begin position="128"/>
        <end position="147"/>
    </location>
</feature>
<keyword evidence="2" id="KW-0732">Signal</keyword>
<reference evidence="3 4" key="1">
    <citation type="submission" date="2024-02" db="EMBL/GenBank/DDBJ databases">
        <authorList>
            <person name="Chen Y."/>
            <person name="Shah S."/>
            <person name="Dougan E. K."/>
            <person name="Thang M."/>
            <person name="Chan C."/>
        </authorList>
    </citation>
    <scope>NUCLEOTIDE SEQUENCE [LARGE SCALE GENOMIC DNA]</scope>
</reference>
<organism evidence="3 4">
    <name type="scientific">Durusdinium trenchii</name>
    <dbReference type="NCBI Taxonomy" id="1381693"/>
    <lineage>
        <taxon>Eukaryota</taxon>
        <taxon>Sar</taxon>
        <taxon>Alveolata</taxon>
        <taxon>Dinophyceae</taxon>
        <taxon>Suessiales</taxon>
        <taxon>Symbiodiniaceae</taxon>
        <taxon>Durusdinium</taxon>
    </lineage>
</organism>
<gene>
    <name evidence="3" type="ORF">SCF082_LOCUS9632</name>
</gene>
<protein>
    <submittedName>
        <fullName evidence="3">10'-cleavage dioxygenase 1</fullName>
    </submittedName>
</protein>
<feature type="transmembrane region" description="Helical" evidence="1">
    <location>
        <begin position="304"/>
        <end position="324"/>
    </location>
</feature>
<accession>A0ABP0J0L5</accession>
<evidence type="ECO:0000256" key="2">
    <source>
        <dbReference type="SAM" id="SignalP"/>
    </source>
</evidence>
<name>A0ABP0J0L5_9DINO</name>
<feature type="transmembrane region" description="Helical" evidence="1">
    <location>
        <begin position="159"/>
        <end position="177"/>
    </location>
</feature>